<keyword evidence="3 5" id="KW-0238">DNA-binding</keyword>
<evidence type="ECO:0000313" key="8">
    <source>
        <dbReference type="EMBL" id="MFC7751654.1"/>
    </source>
</evidence>
<keyword evidence="4" id="KW-0233">DNA recombination</keyword>
<dbReference type="EMBL" id="JBHTGQ010000065">
    <property type="protein sequence ID" value="MFC7751654.1"/>
    <property type="molecule type" value="Genomic_DNA"/>
</dbReference>
<name>A0ABW2V673_9BACL</name>
<keyword evidence="2" id="KW-0229">DNA integration</keyword>
<feature type="domain" description="Core-binding (CB)" evidence="7">
    <location>
        <begin position="25"/>
        <end position="111"/>
    </location>
</feature>
<evidence type="ECO:0000256" key="4">
    <source>
        <dbReference type="ARBA" id="ARBA00023172"/>
    </source>
</evidence>
<dbReference type="InterPro" id="IPR044068">
    <property type="entry name" value="CB"/>
</dbReference>
<protein>
    <submittedName>
        <fullName evidence="8">Tyrosine-type recombinase/integrase</fullName>
    </submittedName>
</protein>
<dbReference type="InterPro" id="IPR004107">
    <property type="entry name" value="Integrase_SAM-like_N"/>
</dbReference>
<dbReference type="CDD" id="cd00397">
    <property type="entry name" value="DNA_BRE_C"/>
    <property type="match status" value="1"/>
</dbReference>
<evidence type="ECO:0000256" key="1">
    <source>
        <dbReference type="ARBA" id="ARBA00008857"/>
    </source>
</evidence>
<dbReference type="PROSITE" id="PS51898">
    <property type="entry name" value="TYR_RECOMBINASE"/>
    <property type="match status" value="1"/>
</dbReference>
<dbReference type="Proteomes" id="UP001596528">
    <property type="component" value="Unassembled WGS sequence"/>
</dbReference>
<dbReference type="InterPro" id="IPR013762">
    <property type="entry name" value="Integrase-like_cat_sf"/>
</dbReference>
<dbReference type="InterPro" id="IPR011010">
    <property type="entry name" value="DNA_brk_join_enz"/>
</dbReference>
<dbReference type="InterPro" id="IPR010998">
    <property type="entry name" value="Integrase_recombinase_N"/>
</dbReference>
<evidence type="ECO:0000256" key="5">
    <source>
        <dbReference type="PROSITE-ProRule" id="PRU01248"/>
    </source>
</evidence>
<accession>A0ABW2V673</accession>
<organism evidence="8 9">
    <name type="scientific">Paenibacillus thermoaerophilus</name>
    <dbReference type="NCBI Taxonomy" id="1215385"/>
    <lineage>
        <taxon>Bacteria</taxon>
        <taxon>Bacillati</taxon>
        <taxon>Bacillota</taxon>
        <taxon>Bacilli</taxon>
        <taxon>Bacillales</taxon>
        <taxon>Paenibacillaceae</taxon>
        <taxon>Paenibacillus</taxon>
    </lineage>
</organism>
<dbReference type="PANTHER" id="PTHR30349:SF64">
    <property type="entry name" value="PROPHAGE INTEGRASE INTD-RELATED"/>
    <property type="match status" value="1"/>
</dbReference>
<evidence type="ECO:0000256" key="3">
    <source>
        <dbReference type="ARBA" id="ARBA00023125"/>
    </source>
</evidence>
<evidence type="ECO:0000313" key="9">
    <source>
        <dbReference type="Proteomes" id="UP001596528"/>
    </source>
</evidence>
<dbReference type="Pfam" id="PF00589">
    <property type="entry name" value="Phage_integrase"/>
    <property type="match status" value="1"/>
</dbReference>
<evidence type="ECO:0000256" key="2">
    <source>
        <dbReference type="ARBA" id="ARBA00022908"/>
    </source>
</evidence>
<evidence type="ECO:0000259" key="7">
    <source>
        <dbReference type="PROSITE" id="PS51900"/>
    </source>
</evidence>
<gene>
    <name evidence="8" type="ORF">ACFQWB_17205</name>
</gene>
<sequence>MSDYPAMAVLAGRQHAEPVQQGDHIEDDQIVEMFLAVSGLSDNTVKSYRRAITLFRSFIPNKPLRDVTWKDIEAFKLGLIRGYASYSGKPLSAASVSAIIAPLKSLFKWGSDGNIGLFSRNPTSSVRTPSVPVTSSKHYLTKDEVGRLLKRLRLQNRRNFLIGLSLVTLGLRVSELVAMRWEHFHRDLTDTSVWLTVERGKGGKARSIKVPGHLWRLYEEYRSEAGTDGVPLKNGLVFPISVRQVERIIGKAGESILTKKPTPHWLRHTSATLALLTGATLQQVQENLGHTHINTTQRYLHTVDQIKKAAPDFVEEVLLDFIDL</sequence>
<dbReference type="PANTHER" id="PTHR30349">
    <property type="entry name" value="PHAGE INTEGRASE-RELATED"/>
    <property type="match status" value="1"/>
</dbReference>
<dbReference type="PROSITE" id="PS51900">
    <property type="entry name" value="CB"/>
    <property type="match status" value="1"/>
</dbReference>
<proteinExistence type="inferred from homology"/>
<comment type="similarity">
    <text evidence="1">Belongs to the 'phage' integrase family.</text>
</comment>
<evidence type="ECO:0000259" key="6">
    <source>
        <dbReference type="PROSITE" id="PS51898"/>
    </source>
</evidence>
<feature type="domain" description="Tyr recombinase" evidence="6">
    <location>
        <begin position="135"/>
        <end position="312"/>
    </location>
</feature>
<dbReference type="SUPFAM" id="SSF56349">
    <property type="entry name" value="DNA breaking-rejoining enzymes"/>
    <property type="match status" value="1"/>
</dbReference>
<comment type="caution">
    <text evidence="8">The sequence shown here is derived from an EMBL/GenBank/DDBJ whole genome shotgun (WGS) entry which is preliminary data.</text>
</comment>
<dbReference type="Gene3D" id="1.10.443.10">
    <property type="entry name" value="Intergrase catalytic core"/>
    <property type="match status" value="1"/>
</dbReference>
<dbReference type="Pfam" id="PF13495">
    <property type="entry name" value="Phage_int_SAM_4"/>
    <property type="match status" value="1"/>
</dbReference>
<dbReference type="InterPro" id="IPR002104">
    <property type="entry name" value="Integrase_catalytic"/>
</dbReference>
<dbReference type="InterPro" id="IPR050090">
    <property type="entry name" value="Tyrosine_recombinase_XerCD"/>
</dbReference>
<dbReference type="RefSeq" id="WP_246068011.1">
    <property type="nucleotide sequence ID" value="NZ_JBHTGQ010000065.1"/>
</dbReference>
<reference evidence="9" key="1">
    <citation type="journal article" date="2019" name="Int. J. Syst. Evol. Microbiol.">
        <title>The Global Catalogue of Microorganisms (GCM) 10K type strain sequencing project: providing services to taxonomists for standard genome sequencing and annotation.</title>
        <authorList>
            <consortium name="The Broad Institute Genomics Platform"/>
            <consortium name="The Broad Institute Genome Sequencing Center for Infectious Disease"/>
            <person name="Wu L."/>
            <person name="Ma J."/>
        </authorList>
    </citation>
    <scope>NUCLEOTIDE SEQUENCE [LARGE SCALE GENOMIC DNA]</scope>
    <source>
        <strain evidence="9">JCM 18657</strain>
    </source>
</reference>
<dbReference type="Gene3D" id="1.10.150.130">
    <property type="match status" value="1"/>
</dbReference>
<keyword evidence="9" id="KW-1185">Reference proteome</keyword>